<evidence type="ECO:0000313" key="5">
    <source>
        <dbReference type="WBParaSite" id="Pan_g15065.t1"/>
    </source>
</evidence>
<evidence type="ECO:0000256" key="1">
    <source>
        <dbReference type="RuleBase" id="RU000356"/>
    </source>
</evidence>
<dbReference type="GO" id="GO:0019825">
    <property type="term" value="F:oxygen binding"/>
    <property type="evidence" value="ECO:0007669"/>
    <property type="project" value="InterPro"/>
</dbReference>
<evidence type="ECO:0000259" key="3">
    <source>
        <dbReference type="PROSITE" id="PS01033"/>
    </source>
</evidence>
<dbReference type="Proteomes" id="UP000492821">
    <property type="component" value="Unassembled WGS sequence"/>
</dbReference>
<name>A0A7E4V0X3_PANRE</name>
<dbReference type="GO" id="GO:0008941">
    <property type="term" value="F:nitric oxide dioxygenase NAD(P)H activity"/>
    <property type="evidence" value="ECO:0007669"/>
    <property type="project" value="TreeGrafter"/>
</dbReference>
<dbReference type="GO" id="GO:0005344">
    <property type="term" value="F:oxygen carrier activity"/>
    <property type="evidence" value="ECO:0007669"/>
    <property type="project" value="UniProtKB-KW"/>
</dbReference>
<dbReference type="GO" id="GO:0071949">
    <property type="term" value="F:FAD binding"/>
    <property type="evidence" value="ECO:0007669"/>
    <property type="project" value="TreeGrafter"/>
</dbReference>
<dbReference type="InterPro" id="IPR000971">
    <property type="entry name" value="Globin"/>
</dbReference>
<dbReference type="AlphaFoldDB" id="A0A7E4V0X3"/>
<dbReference type="InterPro" id="IPR009050">
    <property type="entry name" value="Globin-like_sf"/>
</dbReference>
<sequence>MLAPSSSKSNNHLAPRPLRRCRSASPAPPKAPLLSSEQQNLIRKSWQRVSKTAIGKSIYARMVAKCPDSKALFVNDASAIPRHERYFVDLLQSAVENLNDMERALQPWLECIGKGHSGFSIRARHWDAFGEAVVSAITEWVGPGKTHRETVRAWMLLSSFVSDRLGVASRRSGNGNEVNGNPMCTPRIQLLTLVTTGPTAQ</sequence>
<keyword evidence="1" id="KW-0813">Transport</keyword>
<reference evidence="5" key="2">
    <citation type="submission" date="2020-10" db="UniProtKB">
        <authorList>
            <consortium name="WormBaseParasite"/>
        </authorList>
    </citation>
    <scope>IDENTIFICATION</scope>
</reference>
<accession>A0A7E4V0X3</accession>
<keyword evidence="1" id="KW-0479">Metal-binding</keyword>
<comment type="similarity">
    <text evidence="1">Belongs to the globin family.</text>
</comment>
<proteinExistence type="inferred from homology"/>
<dbReference type="GO" id="GO:0046210">
    <property type="term" value="P:nitric oxide catabolic process"/>
    <property type="evidence" value="ECO:0007669"/>
    <property type="project" value="TreeGrafter"/>
</dbReference>
<feature type="region of interest" description="Disordered" evidence="2">
    <location>
        <begin position="1"/>
        <end position="34"/>
    </location>
</feature>
<dbReference type="CDD" id="cd01040">
    <property type="entry name" value="Mb-like"/>
    <property type="match status" value="1"/>
</dbReference>
<dbReference type="PANTHER" id="PTHR43396">
    <property type="entry name" value="FLAVOHEMOPROTEIN"/>
    <property type="match status" value="1"/>
</dbReference>
<feature type="compositionally biased region" description="Polar residues" evidence="2">
    <location>
        <begin position="1"/>
        <end position="12"/>
    </location>
</feature>
<dbReference type="Gene3D" id="1.10.490.10">
    <property type="entry name" value="Globins"/>
    <property type="match status" value="1"/>
</dbReference>
<dbReference type="Pfam" id="PF00042">
    <property type="entry name" value="Globin"/>
    <property type="match status" value="1"/>
</dbReference>
<dbReference type="InterPro" id="IPR012292">
    <property type="entry name" value="Globin/Proto"/>
</dbReference>
<dbReference type="SUPFAM" id="SSF46458">
    <property type="entry name" value="Globin-like"/>
    <property type="match status" value="1"/>
</dbReference>
<reference evidence="4" key="1">
    <citation type="journal article" date="2013" name="Genetics">
        <title>The draft genome and transcriptome of Panagrellus redivivus are shaped by the harsh demands of a free-living lifestyle.</title>
        <authorList>
            <person name="Srinivasan J."/>
            <person name="Dillman A.R."/>
            <person name="Macchietto M.G."/>
            <person name="Heikkinen L."/>
            <person name="Lakso M."/>
            <person name="Fracchia K.M."/>
            <person name="Antoshechkin I."/>
            <person name="Mortazavi A."/>
            <person name="Wong G."/>
            <person name="Sternberg P.W."/>
        </authorList>
    </citation>
    <scope>NUCLEOTIDE SEQUENCE [LARGE SCALE GENOMIC DNA]</scope>
    <source>
        <strain evidence="4">MT8872</strain>
    </source>
</reference>
<evidence type="ECO:0000256" key="2">
    <source>
        <dbReference type="SAM" id="MobiDB-lite"/>
    </source>
</evidence>
<dbReference type="GO" id="GO:0020037">
    <property type="term" value="F:heme binding"/>
    <property type="evidence" value="ECO:0007669"/>
    <property type="project" value="InterPro"/>
</dbReference>
<dbReference type="InterPro" id="IPR044399">
    <property type="entry name" value="Mb-like_M"/>
</dbReference>
<evidence type="ECO:0000313" key="4">
    <source>
        <dbReference type="Proteomes" id="UP000492821"/>
    </source>
</evidence>
<keyword evidence="4" id="KW-1185">Reference proteome</keyword>
<keyword evidence="1" id="KW-0561">Oxygen transport</keyword>
<organism evidence="4 5">
    <name type="scientific">Panagrellus redivivus</name>
    <name type="common">Microworm</name>
    <dbReference type="NCBI Taxonomy" id="6233"/>
    <lineage>
        <taxon>Eukaryota</taxon>
        <taxon>Metazoa</taxon>
        <taxon>Ecdysozoa</taxon>
        <taxon>Nematoda</taxon>
        <taxon>Chromadorea</taxon>
        <taxon>Rhabditida</taxon>
        <taxon>Tylenchina</taxon>
        <taxon>Panagrolaimomorpha</taxon>
        <taxon>Panagrolaimoidea</taxon>
        <taxon>Panagrolaimidae</taxon>
        <taxon>Panagrellus</taxon>
    </lineage>
</organism>
<keyword evidence="1" id="KW-0349">Heme</keyword>
<dbReference type="GO" id="GO:0071500">
    <property type="term" value="P:cellular response to nitrosative stress"/>
    <property type="evidence" value="ECO:0007669"/>
    <property type="project" value="TreeGrafter"/>
</dbReference>
<dbReference type="PROSITE" id="PS01033">
    <property type="entry name" value="GLOBIN"/>
    <property type="match status" value="1"/>
</dbReference>
<keyword evidence="1" id="KW-0408">Iron</keyword>
<protein>
    <submittedName>
        <fullName evidence="5">GLOBIN domain-containing protein</fullName>
    </submittedName>
</protein>
<dbReference type="WBParaSite" id="Pan_g15065.t1">
    <property type="protein sequence ID" value="Pan_g15065.t1"/>
    <property type="gene ID" value="Pan_g15065"/>
</dbReference>
<dbReference type="PANTHER" id="PTHR43396:SF6">
    <property type="entry name" value="ABL201WP"/>
    <property type="match status" value="1"/>
</dbReference>
<feature type="domain" description="Globin" evidence="3">
    <location>
        <begin position="33"/>
        <end position="170"/>
    </location>
</feature>